<dbReference type="EMBL" id="BIMW01000065">
    <property type="protein sequence ID" value="GCE93215.1"/>
    <property type="molecule type" value="Genomic_DNA"/>
</dbReference>
<evidence type="ECO:0000256" key="5">
    <source>
        <dbReference type="SAM" id="Phobius"/>
    </source>
</evidence>
<keyword evidence="9" id="KW-1185">Reference proteome</keyword>
<reference evidence="8 9" key="1">
    <citation type="journal article" date="2019" name="J Genomics">
        <title>The Draft Genome of a Hydrogen-producing Cyanobacterium, Arthrospira platensis NIES-46.</title>
        <authorList>
            <person name="Suzuki S."/>
            <person name="Yamaguchi H."/>
            <person name="Kawachi M."/>
        </authorList>
    </citation>
    <scope>NUCLEOTIDE SEQUENCE [LARGE SCALE GENOMIC DNA]</scope>
    <source>
        <strain evidence="8 9">NIES-46</strain>
    </source>
</reference>
<evidence type="ECO:0000259" key="7">
    <source>
        <dbReference type="Pfam" id="PF03717"/>
    </source>
</evidence>
<dbReference type="PANTHER" id="PTHR30627:SF1">
    <property type="entry name" value="PEPTIDOGLYCAN D,D-TRANSPEPTIDASE FTSI"/>
    <property type="match status" value="1"/>
</dbReference>
<organism evidence="8 9">
    <name type="scientific">Limnospira platensis NIES-46</name>
    <dbReference type="NCBI Taxonomy" id="1236695"/>
    <lineage>
        <taxon>Bacteria</taxon>
        <taxon>Bacillati</taxon>
        <taxon>Cyanobacteriota</taxon>
        <taxon>Cyanophyceae</taxon>
        <taxon>Oscillatoriophycideae</taxon>
        <taxon>Oscillatoriales</taxon>
        <taxon>Sirenicapillariaceae</taxon>
        <taxon>Limnospira</taxon>
    </lineage>
</organism>
<proteinExistence type="inferred from homology"/>
<dbReference type="InterPro" id="IPR036138">
    <property type="entry name" value="PBP_dimer_sf"/>
</dbReference>
<dbReference type="Pfam" id="PF00905">
    <property type="entry name" value="Transpeptidase"/>
    <property type="match status" value="1"/>
</dbReference>
<feature type="domain" description="Penicillin-binding protein transpeptidase" evidence="6">
    <location>
        <begin position="320"/>
        <end position="632"/>
    </location>
</feature>
<evidence type="ECO:0000313" key="8">
    <source>
        <dbReference type="EMBL" id="GCE93215.1"/>
    </source>
</evidence>
<evidence type="ECO:0000256" key="4">
    <source>
        <dbReference type="SAM" id="MobiDB-lite"/>
    </source>
</evidence>
<dbReference type="Gene3D" id="3.40.710.10">
    <property type="entry name" value="DD-peptidase/beta-lactamase superfamily"/>
    <property type="match status" value="1"/>
</dbReference>
<gene>
    <name evidence="8" type="ORF">NIES46_12640</name>
</gene>
<feature type="domain" description="Penicillin-binding protein dimerisation" evidence="7">
    <location>
        <begin position="129"/>
        <end position="245"/>
    </location>
</feature>
<dbReference type="InterPro" id="IPR001460">
    <property type="entry name" value="PCN-bd_Tpept"/>
</dbReference>
<dbReference type="Gene3D" id="3.90.1310.10">
    <property type="entry name" value="Penicillin-binding protein 2a (Domain 2)"/>
    <property type="match status" value="1"/>
</dbReference>
<dbReference type="Proteomes" id="UP000326169">
    <property type="component" value="Unassembled WGS sequence"/>
</dbReference>
<dbReference type="Pfam" id="PF03717">
    <property type="entry name" value="PBP_dimer"/>
    <property type="match status" value="1"/>
</dbReference>
<evidence type="ECO:0000313" key="9">
    <source>
        <dbReference type="Proteomes" id="UP000326169"/>
    </source>
</evidence>
<dbReference type="RefSeq" id="WP_035737973.1">
    <property type="nucleotide sequence ID" value="NZ_BIMW01000065.1"/>
</dbReference>
<evidence type="ECO:0000256" key="3">
    <source>
        <dbReference type="ARBA" id="ARBA00023136"/>
    </source>
</evidence>
<dbReference type="PANTHER" id="PTHR30627">
    <property type="entry name" value="PEPTIDOGLYCAN D,D-TRANSPEPTIDASE"/>
    <property type="match status" value="1"/>
</dbReference>
<feature type="compositionally biased region" description="Low complexity" evidence="4">
    <location>
        <begin position="1"/>
        <end position="21"/>
    </location>
</feature>
<feature type="transmembrane region" description="Helical" evidence="5">
    <location>
        <begin position="82"/>
        <end position="101"/>
    </location>
</feature>
<name>A0A5M3T455_LIMPL</name>
<feature type="region of interest" description="Disordered" evidence="4">
    <location>
        <begin position="1"/>
        <end position="70"/>
    </location>
</feature>
<evidence type="ECO:0000256" key="2">
    <source>
        <dbReference type="ARBA" id="ARBA00007171"/>
    </source>
</evidence>
<dbReference type="InterPro" id="IPR050515">
    <property type="entry name" value="Beta-lactam/transpept"/>
</dbReference>
<accession>A0A5M3T455</accession>
<dbReference type="InterPro" id="IPR012338">
    <property type="entry name" value="Beta-lactam/transpept-like"/>
</dbReference>
<dbReference type="SUPFAM" id="SSF56601">
    <property type="entry name" value="beta-lactamase/transpeptidase-like"/>
    <property type="match status" value="1"/>
</dbReference>
<keyword evidence="5" id="KW-1133">Transmembrane helix</keyword>
<comment type="subcellular location">
    <subcellularLocation>
        <location evidence="1">Membrane</location>
    </subcellularLocation>
</comment>
<evidence type="ECO:0000256" key="1">
    <source>
        <dbReference type="ARBA" id="ARBA00004370"/>
    </source>
</evidence>
<keyword evidence="5" id="KW-0812">Transmembrane</keyword>
<keyword evidence="3 5" id="KW-0472">Membrane</keyword>
<protein>
    <submittedName>
        <fullName evidence="8">Penicillin-binding protein</fullName>
    </submittedName>
</protein>
<dbReference type="GeneID" id="301682160"/>
<dbReference type="SUPFAM" id="SSF56519">
    <property type="entry name" value="Penicillin binding protein dimerisation domain"/>
    <property type="match status" value="1"/>
</dbReference>
<dbReference type="Gene3D" id="3.30.450.330">
    <property type="match status" value="1"/>
</dbReference>
<comment type="similarity">
    <text evidence="2">Belongs to the transpeptidase family.</text>
</comment>
<comment type="caution">
    <text evidence="8">The sequence shown here is derived from an EMBL/GenBank/DDBJ whole genome shotgun (WGS) entry which is preliminary data.</text>
</comment>
<sequence>MASSDYSSGSSRSHKSGFSSGRLSEAKGGRIKKRFSFRGAGRSPGSASVYHPPRNKPPLGSRRSSKGEGGPIKSVKCTPFRLYLVWLILLAGILGLVVQLFRLQIIDGPFLKEKAEYQQQQRSLPFIPRRPISDRNGTILAFDQQVYTLYAHPVLFKSPPEEIAQQLAGVVVNPDLSSPTAQELLNLFNLAQSGLKVADSLSEQMRRRILRLQIDGLELIPERRRLYPQQNLAADVVGYVDKEGRGQAGVEYSQENLLKRSMPSLLFQRAVNGAWVPSQLAGGFIQMDDLELRLTIDSRMQRIVRSALAEQVEAFKAKRGTVIVMDAEDGSILSLVNEPSYDPNQYYNFDKELFKNWALTDLYEPGSTFKPIAVALALEAKAIAPDSYINDEGSIQIGPWTISNADYSSAGARGNVSITDIVKYSSNIGMVRIVQRLDPKVYHQGLQRLGMGKAVNVDLPFAATGLLKSAEDFVNVPIEIATSSFGQGLSITPLQLAQINATLANGGKLVTPHVVQGLFNSQGQSYLQTSIPQPEQVFSSETAQTVLEMMETVVTDGTGKNAHIPGYRIAGKTGTAQKASSTGGYYQGAYITSFVGIMPVDNPRYVVVAVVDEPEGGSGGLVAAPIVRSVMEGLIKVEQIPPSKF</sequence>
<dbReference type="InterPro" id="IPR005311">
    <property type="entry name" value="PBP_dimer"/>
</dbReference>
<evidence type="ECO:0000259" key="6">
    <source>
        <dbReference type="Pfam" id="PF00905"/>
    </source>
</evidence>